<dbReference type="EMBL" id="KK914504">
    <property type="protein sequence ID" value="KDP34769.1"/>
    <property type="molecule type" value="Genomic_DNA"/>
</dbReference>
<protein>
    <submittedName>
        <fullName evidence="1">Uncharacterized protein</fullName>
    </submittedName>
</protein>
<dbReference type="AlphaFoldDB" id="A0A067KSH9"/>
<evidence type="ECO:0000313" key="2">
    <source>
        <dbReference type="Proteomes" id="UP000027138"/>
    </source>
</evidence>
<evidence type="ECO:0000313" key="1">
    <source>
        <dbReference type="EMBL" id="KDP34769.1"/>
    </source>
</evidence>
<gene>
    <name evidence="1" type="ORF">JCGZ_10549</name>
</gene>
<reference evidence="1 2" key="1">
    <citation type="journal article" date="2014" name="PLoS ONE">
        <title>Global Analysis of Gene Expression Profiles in Physic Nut (Jatropha curcas L.) Seedlings Exposed to Salt Stress.</title>
        <authorList>
            <person name="Zhang L."/>
            <person name="Zhang C."/>
            <person name="Wu P."/>
            <person name="Chen Y."/>
            <person name="Li M."/>
            <person name="Jiang H."/>
            <person name="Wu G."/>
        </authorList>
    </citation>
    <scope>NUCLEOTIDE SEQUENCE [LARGE SCALE GENOMIC DNA]</scope>
    <source>
        <strain evidence="2">cv. GZQX0401</strain>
        <tissue evidence="1">Young leaves</tissue>
    </source>
</reference>
<name>A0A067KSH9_JATCU</name>
<dbReference type="Proteomes" id="UP000027138">
    <property type="component" value="Unassembled WGS sequence"/>
</dbReference>
<keyword evidence="2" id="KW-1185">Reference proteome</keyword>
<sequence>MMMMWVTNGFVKVVFNTVGHVCSIPLAMYGEIGALGWSGEVETGRLCMADRLSGVYVMRGRVMCEGGSLRFMVTP</sequence>
<accession>A0A067KSH9</accession>
<proteinExistence type="predicted"/>
<organism evidence="1 2">
    <name type="scientific">Jatropha curcas</name>
    <name type="common">Barbados nut</name>
    <dbReference type="NCBI Taxonomy" id="180498"/>
    <lineage>
        <taxon>Eukaryota</taxon>
        <taxon>Viridiplantae</taxon>
        <taxon>Streptophyta</taxon>
        <taxon>Embryophyta</taxon>
        <taxon>Tracheophyta</taxon>
        <taxon>Spermatophyta</taxon>
        <taxon>Magnoliopsida</taxon>
        <taxon>eudicotyledons</taxon>
        <taxon>Gunneridae</taxon>
        <taxon>Pentapetalae</taxon>
        <taxon>rosids</taxon>
        <taxon>fabids</taxon>
        <taxon>Malpighiales</taxon>
        <taxon>Euphorbiaceae</taxon>
        <taxon>Crotonoideae</taxon>
        <taxon>Jatropheae</taxon>
        <taxon>Jatropha</taxon>
    </lineage>
</organism>